<dbReference type="AlphaFoldDB" id="A0A6J2DNP3"/>
<dbReference type="RefSeq" id="XP_027455863.1">
    <property type="nucleotide sequence ID" value="XM_027600062.2"/>
</dbReference>
<feature type="region of interest" description="Disordered" evidence="1">
    <location>
        <begin position="71"/>
        <end position="134"/>
    </location>
</feature>
<organism evidence="2 3">
    <name type="scientific">Zalophus californianus</name>
    <name type="common">California sealion</name>
    <dbReference type="NCBI Taxonomy" id="9704"/>
    <lineage>
        <taxon>Eukaryota</taxon>
        <taxon>Metazoa</taxon>
        <taxon>Chordata</taxon>
        <taxon>Craniata</taxon>
        <taxon>Vertebrata</taxon>
        <taxon>Euteleostomi</taxon>
        <taxon>Mammalia</taxon>
        <taxon>Eutheria</taxon>
        <taxon>Laurasiatheria</taxon>
        <taxon>Carnivora</taxon>
        <taxon>Caniformia</taxon>
        <taxon>Pinnipedia</taxon>
        <taxon>Otariidae</taxon>
        <taxon>Zalophus</taxon>
    </lineage>
</organism>
<sequence>MRAGARASLIILLPERARRCLVSADDGFYLLVCAQGDPGVRAFPQRGLRCVAGLRLASRKNRSPPAVIAVRSSFPAPGPVPRTGREAEARRQGDTRRRLAATPYASDKTAASPARCGGGEGVPRRQHPCRPVLPRPAARQQGRLRLRGSGSGLHERAGRRRALITTGQRGPAALGGGKTRGGGREWGSALSRGCWRLRGGAGPGAVLPLRPRQVHLQVRSSPTVPGPLLKESWCQCGDPAVCQLGFFPRIRSDTTPEAVPSALVPAN</sequence>
<evidence type="ECO:0000313" key="2">
    <source>
        <dbReference type="Proteomes" id="UP000515165"/>
    </source>
</evidence>
<protein>
    <submittedName>
        <fullName evidence="3">Uncharacterized protein LOC113925395</fullName>
    </submittedName>
</protein>
<name>A0A6J2DNP3_ZALCA</name>
<dbReference type="Proteomes" id="UP000515165">
    <property type="component" value="Chromosome 4"/>
</dbReference>
<proteinExistence type="predicted"/>
<feature type="compositionally biased region" description="Basic and acidic residues" evidence="1">
    <location>
        <begin position="83"/>
        <end position="97"/>
    </location>
</feature>
<dbReference type="GeneID" id="113925395"/>
<keyword evidence="2" id="KW-1185">Reference proteome</keyword>
<accession>A0A6J2DNP3</accession>
<evidence type="ECO:0000256" key="1">
    <source>
        <dbReference type="SAM" id="MobiDB-lite"/>
    </source>
</evidence>
<gene>
    <name evidence="3" type="primary">LOC113925395</name>
</gene>
<dbReference type="KEGG" id="zca:113925395"/>
<evidence type="ECO:0000313" key="3">
    <source>
        <dbReference type="RefSeq" id="XP_027455863.1"/>
    </source>
</evidence>
<reference evidence="3" key="1">
    <citation type="submission" date="2025-08" db="UniProtKB">
        <authorList>
            <consortium name="RefSeq"/>
        </authorList>
    </citation>
    <scope>IDENTIFICATION</scope>
    <source>
        <tissue evidence="3">Blood</tissue>
    </source>
</reference>